<dbReference type="Gene3D" id="1.20.120.1910">
    <property type="entry name" value="Cysteine-tRNA ligase, C-terminal anti-codon recognition domain"/>
    <property type="match status" value="1"/>
</dbReference>
<dbReference type="GO" id="GO:0046872">
    <property type="term" value="F:metal ion binding"/>
    <property type="evidence" value="ECO:0007669"/>
    <property type="project" value="UniProtKB-KW"/>
</dbReference>
<dbReference type="PANTHER" id="PTHR10890">
    <property type="entry name" value="CYSTEINYL-TRNA SYNTHETASE"/>
    <property type="match status" value="1"/>
</dbReference>
<evidence type="ECO:0000256" key="1">
    <source>
        <dbReference type="ARBA" id="ARBA00001947"/>
    </source>
</evidence>
<dbReference type="SUPFAM" id="SSF47323">
    <property type="entry name" value="Anticodon-binding domain of a subclass of class I aminoacyl-tRNA synthetases"/>
    <property type="match status" value="1"/>
</dbReference>
<feature type="domain" description="Cysteinyl-tRNA ligase anticodon binding" evidence="8">
    <location>
        <begin position="275"/>
        <end position="316"/>
    </location>
</feature>
<evidence type="ECO:0000259" key="7">
    <source>
        <dbReference type="Pfam" id="PF01406"/>
    </source>
</evidence>
<keyword evidence="6" id="KW-0067">ATP-binding</keyword>
<dbReference type="EMBL" id="JAJJMB010008110">
    <property type="protein sequence ID" value="KAI3925437.1"/>
    <property type="molecule type" value="Genomic_DNA"/>
</dbReference>
<keyword evidence="5" id="KW-0862">Zinc</keyword>
<protein>
    <recommendedName>
        <fullName evidence="11">Cysteinyl-tRNA synthetase</fullName>
    </recommendedName>
</protein>
<keyword evidence="10" id="KW-1185">Reference proteome</keyword>
<dbReference type="InterPro" id="IPR014729">
    <property type="entry name" value="Rossmann-like_a/b/a_fold"/>
</dbReference>
<keyword evidence="4" id="KW-0547">Nucleotide-binding</keyword>
<dbReference type="AlphaFoldDB" id="A0AAD4SVD7"/>
<keyword evidence="2" id="KW-0436">Ligase</keyword>
<sequence length="321" mass="37002">MSDHYLTSSFDIHGGGMDLIFPHHENELALNGVVHPSACEIKYWVHNGYVKINDEKMSKSLGNFLTIREVTKQYHPLALRYFIMSTHYRSPINYSTNQLEVASGSVRYWYQTLHDCAKAVSTFRENNSEAQSGVSIGLTSEARECIDKLRKDFYTKMSDDLRTRDFLDTTLQDSLKFINSCLNVVNKKDKQKQKSLYVSLAELEKEVPSFLDILGLMAPLTYSEVKYKCLLQSYLTSFRRLAFKKGNLRKSNFIFFQFNDKALIRAGLERGDVISLIEERTQARKAGNYERSDQIREDLKAKGIVLLDVGDQTSWRPMKKI</sequence>
<evidence type="ECO:0000256" key="2">
    <source>
        <dbReference type="ARBA" id="ARBA00022598"/>
    </source>
</evidence>
<dbReference type="GO" id="GO:0004817">
    <property type="term" value="F:cysteine-tRNA ligase activity"/>
    <property type="evidence" value="ECO:0007669"/>
    <property type="project" value="TreeGrafter"/>
</dbReference>
<dbReference type="Proteomes" id="UP001202328">
    <property type="component" value="Unassembled WGS sequence"/>
</dbReference>
<feature type="domain" description="tRNA synthetases class I catalytic" evidence="7">
    <location>
        <begin position="1"/>
        <end position="102"/>
    </location>
</feature>
<dbReference type="Gene3D" id="3.40.50.620">
    <property type="entry name" value="HUPs"/>
    <property type="match status" value="1"/>
</dbReference>
<dbReference type="SUPFAM" id="SSF52374">
    <property type="entry name" value="Nucleotidylyl transferase"/>
    <property type="match status" value="1"/>
</dbReference>
<dbReference type="GO" id="GO:0006423">
    <property type="term" value="P:cysteinyl-tRNA aminoacylation"/>
    <property type="evidence" value="ECO:0007669"/>
    <property type="project" value="TreeGrafter"/>
</dbReference>
<dbReference type="GO" id="GO:0005737">
    <property type="term" value="C:cytoplasm"/>
    <property type="evidence" value="ECO:0007669"/>
    <property type="project" value="TreeGrafter"/>
</dbReference>
<dbReference type="InterPro" id="IPR056411">
    <property type="entry name" value="CysS_C"/>
</dbReference>
<dbReference type="GO" id="GO:0005524">
    <property type="term" value="F:ATP binding"/>
    <property type="evidence" value="ECO:0007669"/>
    <property type="project" value="UniProtKB-KW"/>
</dbReference>
<evidence type="ECO:0000256" key="3">
    <source>
        <dbReference type="ARBA" id="ARBA00022723"/>
    </source>
</evidence>
<evidence type="ECO:0000313" key="9">
    <source>
        <dbReference type="EMBL" id="KAI3925437.1"/>
    </source>
</evidence>
<dbReference type="PANTHER" id="PTHR10890:SF26">
    <property type="entry name" value="CYSTEINE--TRNA LIGASE 1, CYTOPLASMIC-RELATED"/>
    <property type="match status" value="1"/>
</dbReference>
<reference evidence="9" key="1">
    <citation type="submission" date="2022-04" db="EMBL/GenBank/DDBJ databases">
        <title>A functionally conserved STORR gene fusion in Papaver species that diverged 16.8 million years ago.</title>
        <authorList>
            <person name="Catania T."/>
        </authorList>
    </citation>
    <scope>NUCLEOTIDE SEQUENCE</scope>
    <source>
        <strain evidence="9">S-188037</strain>
    </source>
</reference>
<evidence type="ECO:0000313" key="10">
    <source>
        <dbReference type="Proteomes" id="UP001202328"/>
    </source>
</evidence>
<keyword evidence="3" id="KW-0479">Metal-binding</keyword>
<accession>A0AAD4SVD7</accession>
<name>A0AAD4SVD7_9MAGN</name>
<comment type="cofactor">
    <cofactor evidence="1">
        <name>Zn(2+)</name>
        <dbReference type="ChEBI" id="CHEBI:29105"/>
    </cofactor>
</comment>
<proteinExistence type="predicted"/>
<evidence type="ECO:0000259" key="8">
    <source>
        <dbReference type="Pfam" id="PF23493"/>
    </source>
</evidence>
<dbReference type="Pfam" id="PF23493">
    <property type="entry name" value="CysS_C"/>
    <property type="match status" value="1"/>
</dbReference>
<organism evidence="9 10">
    <name type="scientific">Papaver atlanticum</name>
    <dbReference type="NCBI Taxonomy" id="357466"/>
    <lineage>
        <taxon>Eukaryota</taxon>
        <taxon>Viridiplantae</taxon>
        <taxon>Streptophyta</taxon>
        <taxon>Embryophyta</taxon>
        <taxon>Tracheophyta</taxon>
        <taxon>Spermatophyta</taxon>
        <taxon>Magnoliopsida</taxon>
        <taxon>Ranunculales</taxon>
        <taxon>Papaveraceae</taxon>
        <taxon>Papaveroideae</taxon>
        <taxon>Papaver</taxon>
    </lineage>
</organism>
<gene>
    <name evidence="9" type="ORF">MKW98_015785</name>
</gene>
<dbReference type="InterPro" id="IPR032678">
    <property type="entry name" value="tRNA-synt_1_cat_dom"/>
</dbReference>
<evidence type="ECO:0000256" key="5">
    <source>
        <dbReference type="ARBA" id="ARBA00022833"/>
    </source>
</evidence>
<evidence type="ECO:0000256" key="4">
    <source>
        <dbReference type="ARBA" id="ARBA00022741"/>
    </source>
</evidence>
<dbReference type="InterPro" id="IPR009080">
    <property type="entry name" value="tRNAsynth_Ia_anticodon-bd"/>
</dbReference>
<dbReference type="InterPro" id="IPR024909">
    <property type="entry name" value="Cys-tRNA/MSH_ligase"/>
</dbReference>
<evidence type="ECO:0008006" key="11">
    <source>
        <dbReference type="Google" id="ProtNLM"/>
    </source>
</evidence>
<comment type="caution">
    <text evidence="9">The sequence shown here is derived from an EMBL/GenBank/DDBJ whole genome shotgun (WGS) entry which is preliminary data.</text>
</comment>
<evidence type="ECO:0000256" key="6">
    <source>
        <dbReference type="ARBA" id="ARBA00022840"/>
    </source>
</evidence>
<dbReference type="Pfam" id="PF01406">
    <property type="entry name" value="tRNA-synt_1e"/>
    <property type="match status" value="1"/>
</dbReference>